<feature type="compositionally biased region" description="Basic and acidic residues" evidence="2">
    <location>
        <begin position="36"/>
        <end position="45"/>
    </location>
</feature>
<evidence type="ECO:0000256" key="1">
    <source>
        <dbReference type="SAM" id="Coils"/>
    </source>
</evidence>
<feature type="compositionally biased region" description="Basic residues" evidence="2">
    <location>
        <begin position="10"/>
        <end position="33"/>
    </location>
</feature>
<evidence type="ECO:0000313" key="3">
    <source>
        <dbReference type="EMBL" id="JAI43926.1"/>
    </source>
</evidence>
<accession>A0A0K8VYK6</accession>
<organism evidence="3">
    <name type="scientific">Bactrocera latifrons</name>
    <name type="common">Malaysian fruit fly</name>
    <name type="synonym">Chaetodacus latifrons</name>
    <dbReference type="NCBI Taxonomy" id="174628"/>
    <lineage>
        <taxon>Eukaryota</taxon>
        <taxon>Metazoa</taxon>
        <taxon>Ecdysozoa</taxon>
        <taxon>Arthropoda</taxon>
        <taxon>Hexapoda</taxon>
        <taxon>Insecta</taxon>
        <taxon>Pterygota</taxon>
        <taxon>Neoptera</taxon>
        <taxon>Endopterygota</taxon>
        <taxon>Diptera</taxon>
        <taxon>Brachycera</taxon>
        <taxon>Muscomorpha</taxon>
        <taxon>Tephritoidea</taxon>
        <taxon>Tephritidae</taxon>
        <taxon>Bactrocera</taxon>
        <taxon>Bactrocera</taxon>
    </lineage>
</organism>
<proteinExistence type="predicted"/>
<feature type="coiled-coil region" evidence="1">
    <location>
        <begin position="100"/>
        <end position="127"/>
    </location>
</feature>
<sequence length="485" mass="56816">MGSSRSSRSPLKRHHHKNKHKKRGKDRNRRKNGVHGSDRSEEKYRNTISINKKNKCRVSINHEFEKDVRETRHSKYRKQTYIANSSSDSQDSEEYCTYSVDKKRKRQKEIETSLEQINRTKRQEDEERQLGNSFRRESLFIKNMDFKHLSCDTKLPVVVEIAAKTDEFDFAVGLPDIEIPQTDDENGTDFSAGSSDEYVPDSDDDALALADELDNSVIKTADVVLEEIADCGDTYINNKNENGRNILTRKTKIKSHKWVQNKRKYHRSKGNPYVTKSGKRVEERFPKPIDCKCRHNCTENFSEEERTEINAEYWNLGDYSRQRLFLANCVKIEKCKRTLTIISRRANTLNYTLKAKQVCTKFFLNTLNLSDGAISVLGKKMCQNEFTDKRSQHAHQRKLDEETVALIKQHIESFPAVESHYTQAKSQRLYLASDLTISKMYDLFKELHTDAIIKENVYRRIFCMNYNFPPSKKEHLLNMREVQKR</sequence>
<keyword evidence="1" id="KW-0175">Coiled coil</keyword>
<protein>
    <submittedName>
        <fullName evidence="3">Uncharacterized protein</fullName>
    </submittedName>
</protein>
<dbReference type="OrthoDB" id="5862042at2759"/>
<reference evidence="3" key="1">
    <citation type="submission" date="2015-06" db="EMBL/GenBank/DDBJ databases">
        <authorList>
            <person name="Hoefler B.C."/>
            <person name="Straight P.D."/>
        </authorList>
    </citation>
    <scope>NUCLEOTIDE SEQUENCE</scope>
</reference>
<dbReference type="PANTHER" id="PTHR10773:SF19">
    <property type="match status" value="1"/>
</dbReference>
<feature type="region of interest" description="Disordered" evidence="2">
    <location>
        <begin position="1"/>
        <end position="54"/>
    </location>
</feature>
<name>A0A0K8VYK6_BACLA</name>
<dbReference type="EMBL" id="GDHF01008388">
    <property type="protein sequence ID" value="JAI43926.1"/>
    <property type="molecule type" value="Transcribed_RNA"/>
</dbReference>
<dbReference type="AlphaFoldDB" id="A0A0K8VYK6"/>
<evidence type="ECO:0000256" key="2">
    <source>
        <dbReference type="SAM" id="MobiDB-lite"/>
    </source>
</evidence>
<dbReference type="PANTHER" id="PTHR10773">
    <property type="entry name" value="DNA-DIRECTED RNA POLYMERASES I, II, AND III SUBUNIT RPABC2"/>
    <property type="match status" value="1"/>
</dbReference>
<gene>
    <name evidence="3" type="ORF">c3_g1_i6</name>
</gene>
<feature type="region of interest" description="Disordered" evidence="2">
    <location>
        <begin position="179"/>
        <end position="202"/>
    </location>
</feature>